<evidence type="ECO:0000256" key="8">
    <source>
        <dbReference type="ARBA" id="ARBA00025049"/>
    </source>
</evidence>
<evidence type="ECO:0000256" key="2">
    <source>
        <dbReference type="ARBA" id="ARBA00009174"/>
    </source>
</evidence>
<dbReference type="EMBL" id="FTOH01000015">
    <property type="protein sequence ID" value="SIT18862.1"/>
    <property type="molecule type" value="Genomic_DNA"/>
</dbReference>
<dbReference type="Pfam" id="PF07977">
    <property type="entry name" value="FabA"/>
    <property type="match status" value="1"/>
</dbReference>
<comment type="similarity">
    <text evidence="2 9">Belongs to the thioester dehydratase family. FabZ subfamily.</text>
</comment>
<dbReference type="GO" id="GO:0005737">
    <property type="term" value="C:cytoplasm"/>
    <property type="evidence" value="ECO:0007669"/>
    <property type="project" value="UniProtKB-SubCell"/>
</dbReference>
<evidence type="ECO:0000313" key="11">
    <source>
        <dbReference type="Proteomes" id="UP000185639"/>
    </source>
</evidence>
<dbReference type="InterPro" id="IPR010084">
    <property type="entry name" value="FabZ"/>
</dbReference>
<dbReference type="GO" id="GO:0016020">
    <property type="term" value="C:membrane"/>
    <property type="evidence" value="ECO:0007669"/>
    <property type="project" value="GOC"/>
</dbReference>
<sequence length="154" mass="17150">MSGATIEQIQRVMPHRYPFLLLDRVLSCTTDPEENSHIEALKNVSINENFFNGHFPGHPVMPGVLTLEALAQAAGYLGMMMIGDARDPNTIFYFAGSDNVRFKRPVMPGDQLILKAAFVSRRRGIWKFDCKAEVDGEVVCCAHIICAEHTLEVA</sequence>
<dbReference type="CDD" id="cd01288">
    <property type="entry name" value="FabZ"/>
    <property type="match status" value="1"/>
</dbReference>
<evidence type="ECO:0000256" key="6">
    <source>
        <dbReference type="ARBA" id="ARBA00023098"/>
    </source>
</evidence>
<proteinExistence type="inferred from homology"/>
<dbReference type="GO" id="GO:0006633">
    <property type="term" value="P:fatty acid biosynthetic process"/>
    <property type="evidence" value="ECO:0007669"/>
    <property type="project" value="UniProtKB-UniRule"/>
</dbReference>
<feature type="active site" evidence="9">
    <location>
        <position position="54"/>
    </location>
</feature>
<keyword evidence="7 9" id="KW-0456">Lyase</keyword>
<evidence type="ECO:0000256" key="7">
    <source>
        <dbReference type="ARBA" id="ARBA00023239"/>
    </source>
</evidence>
<evidence type="ECO:0000313" key="10">
    <source>
        <dbReference type="EMBL" id="SIT18862.1"/>
    </source>
</evidence>
<keyword evidence="11" id="KW-1185">Reference proteome</keyword>
<organism evidence="10 11">
    <name type="scientific">Thalassolituus maritimus</name>
    <dbReference type="NCBI Taxonomy" id="484498"/>
    <lineage>
        <taxon>Bacteria</taxon>
        <taxon>Pseudomonadati</taxon>
        <taxon>Pseudomonadota</taxon>
        <taxon>Gammaproteobacteria</taxon>
        <taxon>Oceanospirillales</taxon>
        <taxon>Oceanospirillaceae</taxon>
        <taxon>Thalassolituus</taxon>
    </lineage>
</organism>
<dbReference type="Gene3D" id="3.10.129.10">
    <property type="entry name" value="Hotdog Thioesterase"/>
    <property type="match status" value="1"/>
</dbReference>
<accession>A0A1N7Q7M1</accession>
<dbReference type="GO" id="GO:0019171">
    <property type="term" value="F:(3R)-hydroxyacyl-[acyl-carrier-protein] dehydratase activity"/>
    <property type="evidence" value="ECO:0007669"/>
    <property type="project" value="UniProtKB-EC"/>
</dbReference>
<dbReference type="InterPro" id="IPR029069">
    <property type="entry name" value="HotDog_dom_sf"/>
</dbReference>
<reference evidence="11" key="1">
    <citation type="submission" date="2017-01" db="EMBL/GenBank/DDBJ databases">
        <authorList>
            <person name="Varghese N."/>
            <person name="Submissions S."/>
        </authorList>
    </citation>
    <scope>NUCLEOTIDE SEQUENCE [LARGE SCALE GENOMIC DNA]</scope>
    <source>
        <strain evidence="11">DSM 24913</strain>
    </source>
</reference>
<dbReference type="STRING" id="484498.SAMN05421686_11520"/>
<dbReference type="NCBIfam" id="TIGR01750">
    <property type="entry name" value="fabZ"/>
    <property type="match status" value="1"/>
</dbReference>
<dbReference type="SUPFAM" id="SSF54637">
    <property type="entry name" value="Thioesterase/thiol ester dehydrase-isomerase"/>
    <property type="match status" value="1"/>
</dbReference>
<dbReference type="EC" id="4.2.1.59" evidence="9"/>
<evidence type="ECO:0000256" key="3">
    <source>
        <dbReference type="ARBA" id="ARBA00022490"/>
    </source>
</evidence>
<dbReference type="NCBIfam" id="NF000582">
    <property type="entry name" value="PRK00006.1"/>
    <property type="match status" value="1"/>
</dbReference>
<dbReference type="PANTHER" id="PTHR30272:SF1">
    <property type="entry name" value="3-HYDROXYACYL-[ACYL-CARRIER-PROTEIN] DEHYDRATASE"/>
    <property type="match status" value="1"/>
</dbReference>
<comment type="subcellular location">
    <subcellularLocation>
        <location evidence="1 9">Cytoplasm</location>
    </subcellularLocation>
</comment>
<comment type="catalytic activity">
    <reaction evidence="9">
        <text>a (3R)-hydroxyacyl-[ACP] = a (2E)-enoyl-[ACP] + H2O</text>
        <dbReference type="Rhea" id="RHEA:13097"/>
        <dbReference type="Rhea" id="RHEA-COMP:9925"/>
        <dbReference type="Rhea" id="RHEA-COMP:9945"/>
        <dbReference type="ChEBI" id="CHEBI:15377"/>
        <dbReference type="ChEBI" id="CHEBI:78784"/>
        <dbReference type="ChEBI" id="CHEBI:78827"/>
        <dbReference type="EC" id="4.2.1.59"/>
    </reaction>
</comment>
<keyword evidence="5 9" id="KW-0441">Lipid A biosynthesis</keyword>
<name>A0A1N7Q7M1_9GAMM</name>
<evidence type="ECO:0000256" key="5">
    <source>
        <dbReference type="ARBA" id="ARBA00022556"/>
    </source>
</evidence>
<keyword evidence="4 9" id="KW-0444">Lipid biosynthesis</keyword>
<dbReference type="HAMAP" id="MF_00406">
    <property type="entry name" value="FabZ"/>
    <property type="match status" value="1"/>
</dbReference>
<dbReference type="AlphaFoldDB" id="A0A1N7Q7M1"/>
<evidence type="ECO:0000256" key="1">
    <source>
        <dbReference type="ARBA" id="ARBA00004496"/>
    </source>
</evidence>
<dbReference type="FunFam" id="3.10.129.10:FF:000001">
    <property type="entry name" value="3-hydroxyacyl-[acyl-carrier-protein] dehydratase FabZ"/>
    <property type="match status" value="1"/>
</dbReference>
<evidence type="ECO:0000256" key="4">
    <source>
        <dbReference type="ARBA" id="ARBA00022516"/>
    </source>
</evidence>
<keyword evidence="6 9" id="KW-0443">Lipid metabolism</keyword>
<protein>
    <recommendedName>
        <fullName evidence="9">3-hydroxyacyl-[acyl-carrier-protein] dehydratase FabZ</fullName>
        <ecNumber evidence="9">4.2.1.59</ecNumber>
    </recommendedName>
    <alternativeName>
        <fullName evidence="9">(3R)-hydroxymyristoyl-[acyl-carrier-protein] dehydratase</fullName>
        <shortName evidence="9">(3R)-hydroxymyristoyl-ACP dehydrase</shortName>
    </alternativeName>
    <alternativeName>
        <fullName evidence="9">Beta-hydroxyacyl-ACP dehydratase</fullName>
    </alternativeName>
</protein>
<dbReference type="RefSeq" id="WP_076518022.1">
    <property type="nucleotide sequence ID" value="NZ_FTOH01000015.1"/>
</dbReference>
<gene>
    <name evidence="9" type="primary">fabZ</name>
    <name evidence="10" type="ORF">SAMN05421686_11520</name>
</gene>
<dbReference type="Proteomes" id="UP000185639">
    <property type="component" value="Unassembled WGS sequence"/>
</dbReference>
<dbReference type="OrthoDB" id="9772788at2"/>
<keyword evidence="3 9" id="KW-0963">Cytoplasm</keyword>
<dbReference type="PANTHER" id="PTHR30272">
    <property type="entry name" value="3-HYDROXYACYL-[ACYL-CARRIER-PROTEIN] DEHYDRATASE"/>
    <property type="match status" value="1"/>
</dbReference>
<evidence type="ECO:0000256" key="9">
    <source>
        <dbReference type="HAMAP-Rule" id="MF_00406"/>
    </source>
</evidence>
<dbReference type="GO" id="GO:0009245">
    <property type="term" value="P:lipid A biosynthetic process"/>
    <property type="evidence" value="ECO:0007669"/>
    <property type="project" value="UniProtKB-UniRule"/>
</dbReference>
<dbReference type="InterPro" id="IPR013114">
    <property type="entry name" value="FabA_FabZ"/>
</dbReference>
<comment type="function">
    <text evidence="8 9">Involved in unsaturated fatty acids biosynthesis. Catalyzes the dehydration of short chain beta-hydroxyacyl-ACPs and long chain saturated and unsaturated beta-hydroxyacyl-ACPs.</text>
</comment>